<dbReference type="InterPro" id="IPR003439">
    <property type="entry name" value="ABC_transporter-like_ATP-bd"/>
</dbReference>
<dbReference type="RefSeq" id="WP_138852690.1">
    <property type="nucleotide sequence ID" value="NZ_CP040710.1"/>
</dbReference>
<dbReference type="PROSITE" id="PS50893">
    <property type="entry name" value="ABC_TRANSPORTER_2"/>
    <property type="match status" value="1"/>
</dbReference>
<dbReference type="OrthoDB" id="9787851at2"/>
<dbReference type="PANTHER" id="PTHR42734:SF21">
    <property type="entry name" value="IRON ABC TRANSPORTER, ATP-BINDING PROTEIN"/>
    <property type="match status" value="1"/>
</dbReference>
<sequence>MIPEKTHSIITLTDVSVGYKDTVVVKSIDFTLKKGELMVIVGTNGIGKSTLLRTLGKMQPKLSGTIHINGESLEELKSRNLASEISMVLTEAIPSKTLTVWELIALGRQPYTNWIGTLTKTDTAKISEAIQMLELEALQNKACYTLSDGQLQRAMIARALAQDTPIVLLDEPTTHLDLYHKVQILKLLQQIAHTTQKTILFTSHEIEMAIQLCDKLLLLDGKTNPFGSPESLIKENAFDALFPSDTLVFNSETRSFQIKK</sequence>
<dbReference type="Proteomes" id="UP000310017">
    <property type="component" value="Chromosome"/>
</dbReference>
<dbReference type="FunFam" id="3.40.50.300:FF:000134">
    <property type="entry name" value="Iron-enterobactin ABC transporter ATP-binding protein"/>
    <property type="match status" value="1"/>
</dbReference>
<evidence type="ECO:0000313" key="5">
    <source>
        <dbReference type="EMBL" id="QCX00344.1"/>
    </source>
</evidence>
<dbReference type="SUPFAM" id="SSF52540">
    <property type="entry name" value="P-loop containing nucleoside triphosphate hydrolases"/>
    <property type="match status" value="1"/>
</dbReference>
<keyword evidence="1" id="KW-0813">Transport</keyword>
<dbReference type="AlphaFoldDB" id="A0A5B7SUB9"/>
<evidence type="ECO:0000256" key="2">
    <source>
        <dbReference type="ARBA" id="ARBA00022741"/>
    </source>
</evidence>
<proteinExistence type="predicted"/>
<evidence type="ECO:0000313" key="6">
    <source>
        <dbReference type="Proteomes" id="UP000310017"/>
    </source>
</evidence>
<keyword evidence="3 5" id="KW-0067">ATP-binding</keyword>
<dbReference type="InterPro" id="IPR027417">
    <property type="entry name" value="P-loop_NTPase"/>
</dbReference>
<protein>
    <submittedName>
        <fullName evidence="5">ABC transporter ATP-binding protein</fullName>
    </submittedName>
</protein>
<dbReference type="EMBL" id="CP040710">
    <property type="protein sequence ID" value="QCX00344.1"/>
    <property type="molecule type" value="Genomic_DNA"/>
</dbReference>
<dbReference type="KEGG" id="asag:FGM00_09550"/>
<dbReference type="Pfam" id="PF00005">
    <property type="entry name" value="ABC_tran"/>
    <property type="match status" value="1"/>
</dbReference>
<dbReference type="CDD" id="cd03214">
    <property type="entry name" value="ABC_Iron-Siderophores_B12_Hemin"/>
    <property type="match status" value="1"/>
</dbReference>
<dbReference type="InterPro" id="IPR003593">
    <property type="entry name" value="AAA+_ATPase"/>
</dbReference>
<dbReference type="PANTHER" id="PTHR42734">
    <property type="entry name" value="METAL TRANSPORT SYSTEM ATP-BINDING PROTEIN TM_0124-RELATED"/>
    <property type="match status" value="1"/>
</dbReference>
<dbReference type="SMART" id="SM00382">
    <property type="entry name" value="AAA"/>
    <property type="match status" value="1"/>
</dbReference>
<organism evidence="5 6">
    <name type="scientific">Aggregatimonas sangjinii</name>
    <dbReference type="NCBI Taxonomy" id="2583587"/>
    <lineage>
        <taxon>Bacteria</taxon>
        <taxon>Pseudomonadati</taxon>
        <taxon>Bacteroidota</taxon>
        <taxon>Flavobacteriia</taxon>
        <taxon>Flavobacteriales</taxon>
        <taxon>Flavobacteriaceae</taxon>
        <taxon>Aggregatimonas</taxon>
    </lineage>
</organism>
<dbReference type="Gene3D" id="3.40.50.300">
    <property type="entry name" value="P-loop containing nucleotide triphosphate hydrolases"/>
    <property type="match status" value="1"/>
</dbReference>
<name>A0A5B7SUB9_9FLAO</name>
<reference evidence="5 6" key="1">
    <citation type="submission" date="2019-05" db="EMBL/GenBank/DDBJ databases">
        <title>Genome sequencing of F202Z8.</title>
        <authorList>
            <person name="Kwon Y.M."/>
        </authorList>
    </citation>
    <scope>NUCLEOTIDE SEQUENCE [LARGE SCALE GENOMIC DNA]</scope>
    <source>
        <strain evidence="5 6">F202Z8</strain>
    </source>
</reference>
<keyword evidence="2" id="KW-0547">Nucleotide-binding</keyword>
<dbReference type="GO" id="GO:0016887">
    <property type="term" value="F:ATP hydrolysis activity"/>
    <property type="evidence" value="ECO:0007669"/>
    <property type="project" value="InterPro"/>
</dbReference>
<keyword evidence="6" id="KW-1185">Reference proteome</keyword>
<accession>A0A5B7SUB9</accession>
<dbReference type="InterPro" id="IPR050153">
    <property type="entry name" value="Metal_Ion_Import_ABC"/>
</dbReference>
<evidence type="ECO:0000256" key="1">
    <source>
        <dbReference type="ARBA" id="ARBA00022448"/>
    </source>
</evidence>
<gene>
    <name evidence="5" type="ORF">FGM00_09550</name>
</gene>
<dbReference type="GO" id="GO:0005524">
    <property type="term" value="F:ATP binding"/>
    <property type="evidence" value="ECO:0007669"/>
    <property type="project" value="UniProtKB-KW"/>
</dbReference>
<evidence type="ECO:0000256" key="3">
    <source>
        <dbReference type="ARBA" id="ARBA00022840"/>
    </source>
</evidence>
<evidence type="ECO:0000259" key="4">
    <source>
        <dbReference type="PROSITE" id="PS50893"/>
    </source>
</evidence>
<feature type="domain" description="ABC transporter" evidence="4">
    <location>
        <begin position="10"/>
        <end position="245"/>
    </location>
</feature>